<feature type="compositionally biased region" description="Gly residues" evidence="1">
    <location>
        <begin position="190"/>
        <end position="199"/>
    </location>
</feature>
<evidence type="ECO:0000256" key="1">
    <source>
        <dbReference type="SAM" id="MobiDB-lite"/>
    </source>
</evidence>
<organism evidence="2">
    <name type="scientific">uncultured Friedmanniella sp</name>
    <dbReference type="NCBI Taxonomy" id="335381"/>
    <lineage>
        <taxon>Bacteria</taxon>
        <taxon>Bacillati</taxon>
        <taxon>Actinomycetota</taxon>
        <taxon>Actinomycetes</taxon>
        <taxon>Propionibacteriales</taxon>
        <taxon>Nocardioidaceae</taxon>
        <taxon>Friedmanniella</taxon>
        <taxon>environmental samples</taxon>
    </lineage>
</organism>
<keyword evidence="2" id="KW-0560">Oxidoreductase</keyword>
<feature type="non-terminal residue" evidence="2">
    <location>
        <position position="1"/>
    </location>
</feature>
<dbReference type="EC" id="1.6.99.3" evidence="2"/>
<feature type="compositionally biased region" description="Low complexity" evidence="1">
    <location>
        <begin position="201"/>
        <end position="219"/>
    </location>
</feature>
<feature type="region of interest" description="Disordered" evidence="1">
    <location>
        <begin position="1"/>
        <end position="419"/>
    </location>
</feature>
<feature type="compositionally biased region" description="Low complexity" evidence="1">
    <location>
        <begin position="30"/>
        <end position="44"/>
    </location>
</feature>
<feature type="compositionally biased region" description="Basic and acidic residues" evidence="1">
    <location>
        <begin position="265"/>
        <end position="282"/>
    </location>
</feature>
<feature type="compositionally biased region" description="Low complexity" evidence="1">
    <location>
        <begin position="385"/>
        <end position="400"/>
    </location>
</feature>
<feature type="compositionally biased region" description="Basic residues" evidence="1">
    <location>
        <begin position="151"/>
        <end position="162"/>
    </location>
</feature>
<feature type="compositionally biased region" description="Basic and acidic residues" evidence="1">
    <location>
        <begin position="163"/>
        <end position="178"/>
    </location>
</feature>
<accession>A0A6J4KFZ7</accession>
<dbReference type="GO" id="GO:0016491">
    <property type="term" value="F:oxidoreductase activity"/>
    <property type="evidence" value="ECO:0007669"/>
    <property type="project" value="UniProtKB-KW"/>
</dbReference>
<feature type="compositionally biased region" description="Basic residues" evidence="1">
    <location>
        <begin position="283"/>
        <end position="302"/>
    </location>
</feature>
<feature type="compositionally biased region" description="Basic residues" evidence="1">
    <location>
        <begin position="245"/>
        <end position="262"/>
    </location>
</feature>
<feature type="non-terminal residue" evidence="2">
    <location>
        <position position="419"/>
    </location>
</feature>
<dbReference type="AlphaFoldDB" id="A0A6J4KFZ7"/>
<feature type="compositionally biased region" description="Basic residues" evidence="1">
    <location>
        <begin position="1"/>
        <end position="12"/>
    </location>
</feature>
<name>A0A6J4KFZ7_9ACTN</name>
<feature type="compositionally biased region" description="Basic residues" evidence="1">
    <location>
        <begin position="124"/>
        <end position="135"/>
    </location>
</feature>
<evidence type="ECO:0000313" key="2">
    <source>
        <dbReference type="EMBL" id="CAA9303927.1"/>
    </source>
</evidence>
<feature type="compositionally biased region" description="Basic residues" evidence="1">
    <location>
        <begin position="106"/>
        <end position="116"/>
    </location>
</feature>
<protein>
    <submittedName>
        <fullName evidence="2">NADH dehydrogenase</fullName>
        <ecNumber evidence="2">1.6.99.3</ecNumber>
    </submittedName>
</protein>
<reference evidence="2" key="1">
    <citation type="submission" date="2020-02" db="EMBL/GenBank/DDBJ databases">
        <authorList>
            <person name="Meier V. D."/>
        </authorList>
    </citation>
    <scope>NUCLEOTIDE SEQUENCE</scope>
    <source>
        <strain evidence="2">AVDCRST_MAG48</strain>
    </source>
</reference>
<dbReference type="EMBL" id="CADCTS010000226">
    <property type="protein sequence ID" value="CAA9303927.1"/>
    <property type="molecule type" value="Genomic_DNA"/>
</dbReference>
<feature type="compositionally biased region" description="Basic and acidic residues" evidence="1">
    <location>
        <begin position="47"/>
        <end position="56"/>
    </location>
</feature>
<sequence length="419" mass="47356">AARRRCRSRIRRAVRDGRPGQRGLPGHLDQPAPVQHVPAAALPGGDRGPERRRRDLLAALLRRPPPRRPLPPRHRHRHRPRRERGPLRRRGPRRLRLPLPGDRHHHEPLRHPRSRRVHDVDVHPRRRPQGPRHHLRLDGDHRGHVEPEHRSLHHRRRRRRGDRRRDGRPAGRAQDRGVARHLPRAEPGSGARGPGGDGRGAARPLRGPAAAVRAQGAGQARRRRPAQDRDHRGAPRPGGLQGRLHAARRPRHLGGRRVRQPRAARLGDPDRPRGPHRGELRPARHRPRERLRARRRQPHRRQPAAAARAARHPDRQVRRRPDRPAAPGPGDGDLQVPQQGHHGHDRPRRRRPADAAGAQAQGRRGLAGLDLPAHRVPAGQPEPGADAAQPVLALPAAQPLQRHRRRRHGDAEAQGDPQV</sequence>
<feature type="compositionally biased region" description="Low complexity" evidence="1">
    <location>
        <begin position="354"/>
        <end position="369"/>
    </location>
</feature>
<proteinExistence type="predicted"/>
<feature type="compositionally biased region" description="Basic residues" evidence="1">
    <location>
        <begin position="64"/>
        <end position="96"/>
    </location>
</feature>
<feature type="compositionally biased region" description="Basic residues" evidence="1">
    <location>
        <begin position="341"/>
        <end position="351"/>
    </location>
</feature>
<gene>
    <name evidence="2" type="ORF">AVDCRST_MAG48-1548</name>
</gene>
<feature type="compositionally biased region" description="Basic and acidic residues" evidence="1">
    <location>
        <begin position="136"/>
        <end position="150"/>
    </location>
</feature>